<dbReference type="InterPro" id="IPR016438">
    <property type="entry name" value="SKI2-like"/>
</dbReference>
<dbReference type="FunFam" id="1.10.3380.30:FF:000009">
    <property type="entry name" value="DExH-box ATP-dependent RNA helicase DExH9"/>
    <property type="match status" value="1"/>
</dbReference>
<evidence type="ECO:0000313" key="11">
    <source>
        <dbReference type="Proteomes" id="UP000228380"/>
    </source>
</evidence>
<evidence type="ECO:0000256" key="5">
    <source>
        <dbReference type="ARBA" id="ARBA00022840"/>
    </source>
</evidence>
<dbReference type="InterPro" id="IPR048392">
    <property type="entry name" value="MTR4-like_stalk"/>
</dbReference>
<dbReference type="Pfam" id="PF21408">
    <property type="entry name" value="MTR4-like_stalk"/>
    <property type="match status" value="1"/>
</dbReference>
<dbReference type="RefSeq" id="XP_008809035.2">
    <property type="nucleotide sequence ID" value="XM_008810813.3"/>
</dbReference>
<evidence type="ECO:0000259" key="10">
    <source>
        <dbReference type="PROSITE" id="PS51194"/>
    </source>
</evidence>
<dbReference type="CDD" id="cd18795">
    <property type="entry name" value="SF2_C_Ski2"/>
    <property type="match status" value="1"/>
</dbReference>
<dbReference type="SMART" id="SM01142">
    <property type="entry name" value="DSHCT"/>
    <property type="match status" value="1"/>
</dbReference>
<dbReference type="PANTHER" id="PTHR12131:SF25">
    <property type="entry name" value="DEXH-BOX ATP-DEPENDENT RNA HELICASE DEXH9"/>
    <property type="match status" value="1"/>
</dbReference>
<evidence type="ECO:0000256" key="3">
    <source>
        <dbReference type="ARBA" id="ARBA00022801"/>
    </source>
</evidence>
<dbReference type="InterPro" id="IPR025696">
    <property type="entry name" value="Beta-barrel_MTR4"/>
</dbReference>
<evidence type="ECO:0000256" key="1">
    <source>
        <dbReference type="ARBA" id="ARBA00004123"/>
    </source>
</evidence>
<name>A0A8B7CY43_PHODC</name>
<keyword evidence="3" id="KW-0378">Hydrolase</keyword>
<dbReference type="GO" id="GO:0016787">
    <property type="term" value="F:hydrolase activity"/>
    <property type="evidence" value="ECO:0007669"/>
    <property type="project" value="UniProtKB-KW"/>
</dbReference>
<dbReference type="Pfam" id="PF13234">
    <property type="entry name" value="MTR4_beta-barrel"/>
    <property type="match status" value="1"/>
</dbReference>
<dbReference type="GO" id="GO:0005634">
    <property type="term" value="C:nucleus"/>
    <property type="evidence" value="ECO:0007669"/>
    <property type="project" value="UniProtKB-SubCell"/>
</dbReference>
<dbReference type="SMART" id="SM00490">
    <property type="entry name" value="HELICc"/>
    <property type="match status" value="1"/>
</dbReference>
<dbReference type="GO" id="GO:0003724">
    <property type="term" value="F:RNA helicase activity"/>
    <property type="evidence" value="ECO:0007669"/>
    <property type="project" value="InterPro"/>
</dbReference>
<reference evidence="12" key="2">
    <citation type="submission" date="2025-08" db="UniProtKB">
        <authorList>
            <consortium name="RefSeq"/>
        </authorList>
    </citation>
    <scope>IDENTIFICATION</scope>
    <source>
        <tissue evidence="12">Young leaves</tissue>
    </source>
</reference>
<dbReference type="FunFam" id="2.40.30.300:FF:000003">
    <property type="entry name" value="DEAD-box family ATP dependent helicase"/>
    <property type="match status" value="1"/>
</dbReference>
<accession>A0A8B7CY43</accession>
<dbReference type="GO" id="GO:0006401">
    <property type="term" value="P:RNA catabolic process"/>
    <property type="evidence" value="ECO:0007669"/>
    <property type="project" value="InterPro"/>
</dbReference>
<dbReference type="Pfam" id="PF08148">
    <property type="entry name" value="DSHCT"/>
    <property type="match status" value="1"/>
</dbReference>
<dbReference type="CDD" id="cd18024">
    <property type="entry name" value="DEXHc_Mtr4-like"/>
    <property type="match status" value="1"/>
</dbReference>
<protein>
    <submittedName>
        <fullName evidence="12">DExH-box ATP-dependent RNA helicase DExH9</fullName>
    </submittedName>
</protein>
<reference evidence="11" key="1">
    <citation type="journal article" date="2019" name="Nat. Commun.">
        <title>Genome-wide association mapping of date palm fruit traits.</title>
        <authorList>
            <person name="Hazzouri K.M."/>
            <person name="Gros-Balthazard M."/>
            <person name="Flowers J.M."/>
            <person name="Copetti D."/>
            <person name="Lemansour A."/>
            <person name="Lebrun M."/>
            <person name="Masmoudi K."/>
            <person name="Ferrand S."/>
            <person name="Dhar M.I."/>
            <person name="Fresquez Z.A."/>
            <person name="Rosas U."/>
            <person name="Zhang J."/>
            <person name="Talag J."/>
            <person name="Lee S."/>
            <person name="Kudrna D."/>
            <person name="Powell R.F."/>
            <person name="Leitch I.J."/>
            <person name="Krueger R.R."/>
            <person name="Wing R.A."/>
            <person name="Amiri K.M.A."/>
            <person name="Purugganan M.D."/>
        </authorList>
    </citation>
    <scope>NUCLEOTIDE SEQUENCE [LARGE SCALE GENOMIC DNA]</scope>
    <source>
        <strain evidence="11">cv. Khalas</strain>
    </source>
</reference>
<dbReference type="InterPro" id="IPR012961">
    <property type="entry name" value="Ski2/MTR4_C"/>
</dbReference>
<dbReference type="GO" id="GO:0000460">
    <property type="term" value="P:maturation of 5.8S rRNA"/>
    <property type="evidence" value="ECO:0007669"/>
    <property type="project" value="TreeGrafter"/>
</dbReference>
<proteinExistence type="inferred from homology"/>
<evidence type="ECO:0000259" key="9">
    <source>
        <dbReference type="PROSITE" id="PS51192"/>
    </source>
</evidence>
<dbReference type="FunFam" id="3.40.50.300:FF:000083">
    <property type="entry name" value="ATP-dependent RNA helicase DOB1"/>
    <property type="match status" value="1"/>
</dbReference>
<evidence type="ECO:0000256" key="6">
    <source>
        <dbReference type="ARBA" id="ARBA00023242"/>
    </source>
</evidence>
<dbReference type="Pfam" id="PF00271">
    <property type="entry name" value="Helicase_C"/>
    <property type="match status" value="1"/>
</dbReference>
<dbReference type="Gene3D" id="3.40.50.300">
    <property type="entry name" value="P-loop containing nucleotide triphosphate hydrolases"/>
    <property type="match status" value="2"/>
</dbReference>
<organism evidence="11 12">
    <name type="scientific">Phoenix dactylifera</name>
    <name type="common">Date palm</name>
    <dbReference type="NCBI Taxonomy" id="42345"/>
    <lineage>
        <taxon>Eukaryota</taxon>
        <taxon>Viridiplantae</taxon>
        <taxon>Streptophyta</taxon>
        <taxon>Embryophyta</taxon>
        <taxon>Tracheophyta</taxon>
        <taxon>Spermatophyta</taxon>
        <taxon>Magnoliopsida</taxon>
        <taxon>Liliopsida</taxon>
        <taxon>Arecaceae</taxon>
        <taxon>Coryphoideae</taxon>
        <taxon>Phoeniceae</taxon>
        <taxon>Phoenix</taxon>
    </lineage>
</organism>
<dbReference type="SUPFAM" id="SSF52540">
    <property type="entry name" value="P-loop containing nucleoside triphosphate hydrolases"/>
    <property type="match status" value="1"/>
</dbReference>
<sequence>MASVKRKILEELAVDLVRPQKAAREEAEPAYIDESVSCLHDVSYPEGYVPDRPSASRPAGEKPKPAKEFPFELDPFQSEAIKCLDSGESVMVSAHTSAGKTVVALYAIAMSLRDQQRVVYTSPIKALSNQKYREFKEEFSDVGLMTGDVTIEPNASCLVMTTEIWRSMLYKGSEIMREVAWIIFDEVHYMRDRERGVVWEESIVMAPKNSHFVFLSATVPNAKEFADWVAKVHRQPCHIVYTDYRPTPLQHYIFPSGGDGLYLVVDEKGKFREDSFQKSLNALIPAREGEKKRENGKWQKGIVAGKPSEESDIFKMVKMIIQRQYDPVILFSFSKRECEFLAMQMAKMDLNEDDEKVNIETIFWSAMDLLSDDDKKLPQVTNMLPLLKRGIGVHHSGLLPILKEVIEILFQEGLIKCLFATETFSIGLNMPAKTVVFTNVRKFDGDKFRWISSGEYIQMSGRAGRRGIDQRGICILMVDEKMEPSTAKMMLKGSADCLNSAFHLSYNMLLNQMRCEDGDPEKLLRYSFYQFQADRALPDLEKQVKELEIERDSIIIEEEESLKEYYNLLQQYRSLKNDVRDIVFSPKYCLPFLQPGRLVRIQCTNDDENPSFSTDAFVAWGVIINFEKVKIPGEDKHPEDANYTVAVLTRCVVNKEVGSKKSMKIVPLNERGEPAVVSLPLSQFESLSSIRLFIPKDLLPLESRENTLKKVSEVLSRFAKDGIPLLDPEEDMKVQSNSYRKAVRRIEALESLFDRHEIRNSPLIQQKLKVLRAKQELTAKIKSIKKTMRLSTSLAFKDELKARKRVLRRLGYITSEDVVELKGKVSCEISSADELTLTELMFSGVLKDVNVEEMVALLSCFVWQEKLQEAQKPREELDLLFSQLQETARRVANVQLECKVQIDVENFVNSFHPDIMEAVYAWARGSKFYEIMEITQVFEGSLIRAIRRLEEVLQQLILASKSIGETQLESKFEEAVTKIKRDIVFAASLYL</sequence>
<dbReference type="PANTHER" id="PTHR12131">
    <property type="entry name" value="ATP-DEPENDENT RNA AND DNA HELICASE"/>
    <property type="match status" value="1"/>
</dbReference>
<dbReference type="FunFam" id="3.40.50.300:FF:000141">
    <property type="entry name" value="ATP-dependent RNA helicase DOB1"/>
    <property type="match status" value="1"/>
</dbReference>
<dbReference type="InterPro" id="IPR011545">
    <property type="entry name" value="DEAD/DEAH_box_helicase_dom"/>
</dbReference>
<feature type="domain" description="Helicase C-terminal" evidence="10">
    <location>
        <begin position="312"/>
        <end position="514"/>
    </location>
</feature>
<dbReference type="PIRSF" id="PIRSF005198">
    <property type="entry name" value="Antiviral_helicase_SKI2"/>
    <property type="match status" value="1"/>
</dbReference>
<keyword evidence="6" id="KW-0539">Nucleus</keyword>
<evidence type="ECO:0000256" key="7">
    <source>
        <dbReference type="ARBA" id="ARBA00061045"/>
    </source>
</evidence>
<dbReference type="Gene3D" id="1.10.3380.30">
    <property type="match status" value="1"/>
</dbReference>
<keyword evidence="5" id="KW-0067">ATP-binding</keyword>
<comment type="similarity">
    <text evidence="7">Belongs to the DExH box helicase family. SKI2 subfamily.</text>
</comment>
<evidence type="ECO:0000313" key="12">
    <source>
        <dbReference type="RefSeq" id="XP_008809035.2"/>
    </source>
</evidence>
<dbReference type="InterPro" id="IPR001650">
    <property type="entry name" value="Helicase_C-like"/>
</dbReference>
<dbReference type="InterPro" id="IPR014001">
    <property type="entry name" value="Helicase_ATP-bd"/>
</dbReference>
<keyword evidence="11" id="KW-1185">Reference proteome</keyword>
<keyword evidence="4 12" id="KW-0347">Helicase</keyword>
<evidence type="ECO:0000256" key="8">
    <source>
        <dbReference type="SAM" id="MobiDB-lite"/>
    </source>
</evidence>
<dbReference type="Proteomes" id="UP000228380">
    <property type="component" value="Chromosome 17"/>
</dbReference>
<comment type="subcellular location">
    <subcellularLocation>
        <location evidence="1">Nucleus</location>
    </subcellularLocation>
</comment>
<dbReference type="OrthoDB" id="64767at2759"/>
<evidence type="ECO:0000256" key="2">
    <source>
        <dbReference type="ARBA" id="ARBA00022741"/>
    </source>
</evidence>
<dbReference type="KEGG" id="pda:103720870"/>
<dbReference type="PROSITE" id="PS51192">
    <property type="entry name" value="HELICASE_ATP_BIND_1"/>
    <property type="match status" value="1"/>
</dbReference>
<dbReference type="PROSITE" id="PS51194">
    <property type="entry name" value="HELICASE_CTER"/>
    <property type="match status" value="1"/>
</dbReference>
<dbReference type="Gene3D" id="2.40.30.300">
    <property type="match status" value="1"/>
</dbReference>
<dbReference type="Pfam" id="PF00270">
    <property type="entry name" value="DEAD"/>
    <property type="match status" value="1"/>
</dbReference>
<keyword evidence="2" id="KW-0547">Nucleotide-binding</keyword>
<dbReference type="InterPro" id="IPR027417">
    <property type="entry name" value="P-loop_NTPase"/>
</dbReference>
<dbReference type="SMART" id="SM00487">
    <property type="entry name" value="DEXDc"/>
    <property type="match status" value="1"/>
</dbReference>
<dbReference type="InterPro" id="IPR050699">
    <property type="entry name" value="RNA-DNA_Helicase"/>
</dbReference>
<dbReference type="GeneID" id="103720870"/>
<evidence type="ECO:0000256" key="4">
    <source>
        <dbReference type="ARBA" id="ARBA00022806"/>
    </source>
</evidence>
<gene>
    <name evidence="12" type="primary">LOC103720870</name>
</gene>
<dbReference type="GO" id="GO:0005524">
    <property type="term" value="F:ATP binding"/>
    <property type="evidence" value="ECO:0007669"/>
    <property type="project" value="UniProtKB-KW"/>
</dbReference>
<feature type="domain" description="Helicase ATP-binding" evidence="9">
    <location>
        <begin position="81"/>
        <end position="237"/>
    </location>
</feature>
<dbReference type="AlphaFoldDB" id="A0A8B7CY43"/>
<dbReference type="GO" id="GO:0003723">
    <property type="term" value="F:RNA binding"/>
    <property type="evidence" value="ECO:0007669"/>
    <property type="project" value="InterPro"/>
</dbReference>
<feature type="region of interest" description="Disordered" evidence="8">
    <location>
        <begin position="47"/>
        <end position="66"/>
    </location>
</feature>